<dbReference type="PANTHER" id="PTHR43991">
    <property type="entry name" value="WD REPEAT PROTEIN (AFU_ORTHOLOGUE AFUA_8G05640)-RELATED"/>
    <property type="match status" value="1"/>
</dbReference>
<dbReference type="OrthoDB" id="20669at2759"/>
<evidence type="ECO:0000256" key="2">
    <source>
        <dbReference type="SAM" id="MobiDB-lite"/>
    </source>
</evidence>
<feature type="region of interest" description="Disordered" evidence="2">
    <location>
        <begin position="1"/>
        <end position="118"/>
    </location>
</feature>
<dbReference type="KEGG" id="sapo:SAPIO_CDS3658"/>
<dbReference type="RefSeq" id="XP_016644416.1">
    <property type="nucleotide sequence ID" value="XM_016786410.1"/>
</dbReference>
<proteinExistence type="predicted"/>
<evidence type="ECO:0000313" key="4">
    <source>
        <dbReference type="Proteomes" id="UP000028545"/>
    </source>
</evidence>
<organism evidence="3 4">
    <name type="scientific">Pseudallescheria apiosperma</name>
    <name type="common">Scedosporium apiospermum</name>
    <dbReference type="NCBI Taxonomy" id="563466"/>
    <lineage>
        <taxon>Eukaryota</taxon>
        <taxon>Fungi</taxon>
        <taxon>Dikarya</taxon>
        <taxon>Ascomycota</taxon>
        <taxon>Pezizomycotina</taxon>
        <taxon>Sordariomycetes</taxon>
        <taxon>Hypocreomycetidae</taxon>
        <taxon>Microascales</taxon>
        <taxon>Microascaceae</taxon>
        <taxon>Scedosporium</taxon>
    </lineage>
</organism>
<protein>
    <submittedName>
        <fullName evidence="3">Uncharacterized protein</fullName>
    </submittedName>
</protein>
<dbReference type="HOGENOM" id="CLU_010671_2_0_1"/>
<dbReference type="SMART" id="SM00320">
    <property type="entry name" value="WD40"/>
    <property type="match status" value="2"/>
</dbReference>
<dbReference type="InterPro" id="IPR001680">
    <property type="entry name" value="WD40_rpt"/>
</dbReference>
<feature type="compositionally biased region" description="Acidic residues" evidence="2">
    <location>
        <begin position="34"/>
        <end position="44"/>
    </location>
</feature>
<dbReference type="Proteomes" id="UP000028545">
    <property type="component" value="Unassembled WGS sequence"/>
</dbReference>
<keyword evidence="1" id="KW-0853">WD repeat</keyword>
<sequence>MSSAGPIFAIPVYEDSGCDSDDQDHHLESSFDTMYDDDDDDDDATTLNHAPHVAQIPSQYTTQTMTPPGYPFFSYTHDYMPAPDSSDDDEDNDGDGDVDMSDSDGGAPLGYGGGPLTFTTHDYQGPPPWPTSSMLNMPQTPYHPHSAIPPSYDQTNPANNTVPIPVPPFSSPSNSHTIPETANSSLISPHLPFVAAIPPQPFTPPQFSSYNNIPPSNYPYNPAPPPPPNDDLDTAFQTPIPFPTHQPHMVTQLDEDAEELEGPHPPPVTSFHTNSGFQGPQTPGILGPQNPGLVPFLRKWAHPGLSLSNDTRPRFRSPWLPTVNELENSRVKSVDYDDLMGDQCDVQGIDWTQLGVTRREARERRLNTYTNFVNVDGSDAFNPNRSDRMLQRSENYFRFRQMHIRKNVRLNHFQLRNILATSSRAKSFYPEARGIRQINPITGKDELLMDLKDMDGGGLVSTLSANRRVLVAGTFNGEYCIKNLESRETGHVEGQLTDDTSGITTHVQVYESRNSSGPLAAFASNDRGFRILDVTTQKFVLQTMYNFPVNCTVLSPDKRLRIMVGDHYTAVVTNAETGEVLQELKGHLDFGFSCDWADDGWTVATGSQDMTVKIWDARRWSNANGENTPVCTIRSEMAGVRNLKFSPVGSGKRVLVATEEADFVNVIDARDFWRKQTFDVFGEIGGVSFADEGRDLQVLCCDGARGGLLQLERCDLGAEAAEAALYDPLFHRFRGWRHDRDRHRDGFDWAPSVEEVVSHPRATGTVTRRKRRAAMLEPLEPF</sequence>
<gene>
    <name evidence="3" type="ORF">SAPIO_CDS3658</name>
</gene>
<dbReference type="Gene3D" id="2.130.10.10">
    <property type="entry name" value="YVTN repeat-like/Quinoprotein amine dehydrogenase"/>
    <property type="match status" value="1"/>
</dbReference>
<evidence type="ECO:0000313" key="3">
    <source>
        <dbReference type="EMBL" id="KEZ44617.1"/>
    </source>
</evidence>
<feature type="compositionally biased region" description="Polar residues" evidence="2">
    <location>
        <begin position="56"/>
        <end position="66"/>
    </location>
</feature>
<dbReference type="EMBL" id="JOWA01000088">
    <property type="protein sequence ID" value="KEZ44617.1"/>
    <property type="molecule type" value="Genomic_DNA"/>
</dbReference>
<name>A0A084GBA5_PSEDA</name>
<accession>A0A084GBA5</accession>
<dbReference type="VEuPathDB" id="FungiDB:SAPIO_CDS3658"/>
<keyword evidence="4" id="KW-1185">Reference proteome</keyword>
<dbReference type="InterPro" id="IPR036322">
    <property type="entry name" value="WD40_repeat_dom_sf"/>
</dbReference>
<dbReference type="PROSITE" id="PS50294">
    <property type="entry name" value="WD_REPEATS_REGION"/>
    <property type="match status" value="1"/>
</dbReference>
<feature type="compositionally biased region" description="Acidic residues" evidence="2">
    <location>
        <begin position="85"/>
        <end position="102"/>
    </location>
</feature>
<evidence type="ECO:0000256" key="1">
    <source>
        <dbReference type="PROSITE-ProRule" id="PRU00221"/>
    </source>
</evidence>
<reference evidence="3 4" key="1">
    <citation type="journal article" date="2014" name="Genome Announc.">
        <title>Draft genome sequence of the pathogenic fungus Scedosporium apiospermum.</title>
        <authorList>
            <person name="Vandeputte P."/>
            <person name="Ghamrawi S."/>
            <person name="Rechenmann M."/>
            <person name="Iltis A."/>
            <person name="Giraud S."/>
            <person name="Fleury M."/>
            <person name="Thornton C."/>
            <person name="Delhaes L."/>
            <person name="Meyer W."/>
            <person name="Papon N."/>
            <person name="Bouchara J.P."/>
        </authorList>
    </citation>
    <scope>NUCLEOTIDE SEQUENCE [LARGE SCALE GENOMIC DNA]</scope>
    <source>
        <strain evidence="3 4">IHEM 14462</strain>
    </source>
</reference>
<dbReference type="OMA" id="NDESCCH"/>
<feature type="repeat" description="WD" evidence="1">
    <location>
        <begin position="584"/>
        <end position="616"/>
    </location>
</feature>
<dbReference type="GeneID" id="27722730"/>
<dbReference type="AlphaFoldDB" id="A0A084GBA5"/>
<dbReference type="PANTHER" id="PTHR43991:SF12">
    <property type="entry name" value="WD REPEAT PROTEIN (AFU_ORTHOLOGUE AFUA_8G05640)"/>
    <property type="match status" value="1"/>
</dbReference>
<dbReference type="InterPro" id="IPR015943">
    <property type="entry name" value="WD40/YVTN_repeat-like_dom_sf"/>
</dbReference>
<dbReference type="PROSITE" id="PS50082">
    <property type="entry name" value="WD_REPEATS_2"/>
    <property type="match status" value="1"/>
</dbReference>
<comment type="caution">
    <text evidence="3">The sequence shown here is derived from an EMBL/GenBank/DDBJ whole genome shotgun (WGS) entry which is preliminary data.</text>
</comment>
<dbReference type="SUPFAM" id="SSF50978">
    <property type="entry name" value="WD40 repeat-like"/>
    <property type="match status" value="1"/>
</dbReference>